<dbReference type="EMBL" id="UINC01003527">
    <property type="protein sequence ID" value="SVA07113.1"/>
    <property type="molecule type" value="Genomic_DNA"/>
</dbReference>
<protein>
    <submittedName>
        <fullName evidence="1">Uncharacterized protein</fullName>
    </submittedName>
</protein>
<organism evidence="1">
    <name type="scientific">marine metagenome</name>
    <dbReference type="NCBI Taxonomy" id="408172"/>
    <lineage>
        <taxon>unclassified sequences</taxon>
        <taxon>metagenomes</taxon>
        <taxon>ecological metagenomes</taxon>
    </lineage>
</organism>
<dbReference type="AlphaFoldDB" id="A0A381T0F3"/>
<accession>A0A381T0F3</accession>
<evidence type="ECO:0000313" key="1">
    <source>
        <dbReference type="EMBL" id="SVA07113.1"/>
    </source>
</evidence>
<name>A0A381T0F3_9ZZZZ</name>
<proteinExistence type="predicted"/>
<gene>
    <name evidence="1" type="ORF">METZ01_LOCUS59967</name>
</gene>
<sequence length="113" mass="12844">MRESVSRRELERVYAQLGQNARAELNRSARIPSVGPFHTRAGVYDQAGVVRALTTFQCHRSATLSPLVQKYRAGYADGPVIILEKALYHRRLLVGHYNRIHSNVVLHLEAHEQ</sequence>
<reference evidence="1" key="1">
    <citation type="submission" date="2018-05" db="EMBL/GenBank/DDBJ databases">
        <authorList>
            <person name="Lanie J.A."/>
            <person name="Ng W.-L."/>
            <person name="Kazmierczak K.M."/>
            <person name="Andrzejewski T.M."/>
            <person name="Davidsen T.M."/>
            <person name="Wayne K.J."/>
            <person name="Tettelin H."/>
            <person name="Glass J.I."/>
            <person name="Rusch D."/>
            <person name="Podicherti R."/>
            <person name="Tsui H.-C.T."/>
            <person name="Winkler M.E."/>
        </authorList>
    </citation>
    <scope>NUCLEOTIDE SEQUENCE</scope>
</reference>